<dbReference type="KEGG" id="acj:ACAM_0727"/>
<dbReference type="Gene3D" id="3.30.460.10">
    <property type="entry name" value="Beta Polymerase, domain 2"/>
    <property type="match status" value="1"/>
</dbReference>
<dbReference type="AlphaFoldDB" id="U3TCQ0"/>
<dbReference type="Pfam" id="PF01909">
    <property type="entry name" value="NTP_transf_2"/>
    <property type="match status" value="1"/>
</dbReference>
<name>U3TCQ0_9CREN</name>
<proteinExistence type="predicted"/>
<dbReference type="SUPFAM" id="SSF81301">
    <property type="entry name" value="Nucleotidyltransferase"/>
    <property type="match status" value="1"/>
</dbReference>
<dbReference type="InterPro" id="IPR052548">
    <property type="entry name" value="Type_VII_TA_antitoxin"/>
</dbReference>
<gene>
    <name evidence="2" type="ORF">ACAM_0727</name>
</gene>
<keyword evidence="2" id="KW-0808">Transferase</keyword>
<sequence>MRDLMHSRGDLEKTVLRIIRQIVLEEAVKLGVEIDEIVLFGSRARGEAREDSDYDILVVVKGNVGRVERRILSTRIASRAARELLIPVDVIVTTVERWRKYSKTVGTVEEAAAGEGGSLVGNRPGDSGTLK</sequence>
<dbReference type="PANTHER" id="PTHR33933">
    <property type="entry name" value="NUCLEOTIDYLTRANSFERASE"/>
    <property type="match status" value="1"/>
</dbReference>
<dbReference type="GO" id="GO:0016779">
    <property type="term" value="F:nucleotidyltransferase activity"/>
    <property type="evidence" value="ECO:0007669"/>
    <property type="project" value="InterPro"/>
</dbReference>
<dbReference type="PANTHER" id="PTHR33933:SF3">
    <property type="entry name" value="PROTEIN ADENYLYLTRANSFERASE MJ0604-RELATED"/>
    <property type="match status" value="1"/>
</dbReference>
<keyword evidence="3" id="KW-1185">Reference proteome</keyword>
<accession>U3TCQ0</accession>
<dbReference type="STRING" id="1198449.ACAM_0727"/>
<evidence type="ECO:0000313" key="3">
    <source>
        <dbReference type="Proteomes" id="UP000016887"/>
    </source>
</evidence>
<evidence type="ECO:0000259" key="1">
    <source>
        <dbReference type="Pfam" id="PF01909"/>
    </source>
</evidence>
<dbReference type="CDD" id="cd05403">
    <property type="entry name" value="NT_KNTase_like"/>
    <property type="match status" value="1"/>
</dbReference>
<evidence type="ECO:0000313" key="2">
    <source>
        <dbReference type="EMBL" id="BAN90196.1"/>
    </source>
</evidence>
<dbReference type="eggNOG" id="arCOG01195">
    <property type="taxonomic scope" value="Archaea"/>
</dbReference>
<dbReference type="InterPro" id="IPR043519">
    <property type="entry name" value="NT_sf"/>
</dbReference>
<dbReference type="InterPro" id="IPR002934">
    <property type="entry name" value="Polymerase_NTP_transf_dom"/>
</dbReference>
<feature type="domain" description="Polymerase nucleotidyl transferase" evidence="1">
    <location>
        <begin position="25"/>
        <end position="94"/>
    </location>
</feature>
<reference evidence="2 3" key="1">
    <citation type="journal article" date="2013" name="Appl. Environ. Microbiol.">
        <title>Variation of the Virus-Related Elements within Syntenic Genomes of the Hyperthermophilic Archaeon Aeropyrum.</title>
        <authorList>
            <person name="Daifuku T."/>
            <person name="Yoshida T."/>
            <person name="Kitamura T."/>
            <person name="Kawaichi S."/>
            <person name="Inoue T."/>
            <person name="Nomura K."/>
            <person name="Yoshida Y."/>
            <person name="Kuno S."/>
            <person name="Sako Y."/>
        </authorList>
    </citation>
    <scope>NUCLEOTIDE SEQUENCE [LARGE SCALE GENOMIC DNA]</scope>
    <source>
        <strain evidence="2 3">SY1</strain>
    </source>
</reference>
<protein>
    <submittedName>
        <fullName evidence="2">Predicted nucleotidyltransferase</fullName>
    </submittedName>
</protein>
<dbReference type="EMBL" id="AP012489">
    <property type="protein sequence ID" value="BAN90196.1"/>
    <property type="molecule type" value="Genomic_DNA"/>
</dbReference>
<organism evidence="2 3">
    <name type="scientific">Aeropyrum camini SY1 = JCM 12091</name>
    <dbReference type="NCBI Taxonomy" id="1198449"/>
    <lineage>
        <taxon>Archaea</taxon>
        <taxon>Thermoproteota</taxon>
        <taxon>Thermoprotei</taxon>
        <taxon>Desulfurococcales</taxon>
        <taxon>Desulfurococcaceae</taxon>
        <taxon>Aeropyrum</taxon>
    </lineage>
</organism>
<dbReference type="Proteomes" id="UP000016887">
    <property type="component" value="Chromosome"/>
</dbReference>